<proteinExistence type="predicted"/>
<evidence type="ECO:0000313" key="1">
    <source>
        <dbReference type="EMBL" id="EDY16379.1"/>
    </source>
</evidence>
<comment type="caution">
    <text evidence="1">The sequence shown here is derived from an EMBL/GenBank/DDBJ whole genome shotgun (WGS) entry which is preliminary data.</text>
</comment>
<dbReference type="Proteomes" id="UP000005824">
    <property type="component" value="Unassembled WGS sequence"/>
</dbReference>
<dbReference type="AlphaFoldDB" id="B4DB05"/>
<organism evidence="1 2">
    <name type="scientific">Chthoniobacter flavus Ellin428</name>
    <dbReference type="NCBI Taxonomy" id="497964"/>
    <lineage>
        <taxon>Bacteria</taxon>
        <taxon>Pseudomonadati</taxon>
        <taxon>Verrucomicrobiota</taxon>
        <taxon>Spartobacteria</taxon>
        <taxon>Chthoniobacterales</taxon>
        <taxon>Chthoniobacteraceae</taxon>
        <taxon>Chthoniobacter</taxon>
    </lineage>
</organism>
<dbReference type="RefSeq" id="WP_006983415.1">
    <property type="nucleotide sequence ID" value="NZ_ABVL01000034.1"/>
</dbReference>
<dbReference type="EMBL" id="ABVL01000034">
    <property type="protein sequence ID" value="EDY16379.1"/>
    <property type="molecule type" value="Genomic_DNA"/>
</dbReference>
<name>B4DB05_9BACT</name>
<reference evidence="1 2" key="1">
    <citation type="journal article" date="2011" name="J. Bacteriol.">
        <title>Genome sequence of Chthoniobacter flavus Ellin428, an aerobic heterotrophic soil bacterium.</title>
        <authorList>
            <person name="Kant R."/>
            <person name="van Passel M.W."/>
            <person name="Palva A."/>
            <person name="Lucas S."/>
            <person name="Lapidus A."/>
            <person name="Glavina Del Rio T."/>
            <person name="Dalin E."/>
            <person name="Tice H."/>
            <person name="Bruce D."/>
            <person name="Goodwin L."/>
            <person name="Pitluck S."/>
            <person name="Larimer F.W."/>
            <person name="Land M.L."/>
            <person name="Hauser L."/>
            <person name="Sangwan P."/>
            <person name="de Vos W.M."/>
            <person name="Janssen P.H."/>
            <person name="Smidt H."/>
        </authorList>
    </citation>
    <scope>NUCLEOTIDE SEQUENCE [LARGE SCALE GENOMIC DNA]</scope>
    <source>
        <strain evidence="1 2">Ellin428</strain>
    </source>
</reference>
<dbReference type="STRING" id="497964.CfE428DRAFT_6096"/>
<protein>
    <submittedName>
        <fullName evidence="1">Uncharacterized protein</fullName>
    </submittedName>
</protein>
<evidence type="ECO:0000313" key="2">
    <source>
        <dbReference type="Proteomes" id="UP000005824"/>
    </source>
</evidence>
<keyword evidence="2" id="KW-1185">Reference proteome</keyword>
<dbReference type="InParanoid" id="B4DB05"/>
<gene>
    <name evidence="1" type="ORF">CfE428DRAFT_6096</name>
</gene>
<accession>B4DB05</accession>
<sequence>MSAQLLADILATISHTRFHAEARLLTWHPRGLLDDALADEVVDLAESETFSEADPFRCFTDFSGLTEIRLKIGHVFRIAEQRHGAHEPMKSAFFADTVVGFGIAHLYVELMKGAFIEVRAFRERSAAAEWLGVPVEILQPEL</sequence>